<dbReference type="Pfam" id="PF13855">
    <property type="entry name" value="LRR_8"/>
    <property type="match status" value="3"/>
</dbReference>
<keyword evidence="6 13" id="KW-0732">Signal</keyword>
<dbReference type="GO" id="GO:0005886">
    <property type="term" value="C:plasma membrane"/>
    <property type="evidence" value="ECO:0007669"/>
    <property type="project" value="UniProtKB-SubCell"/>
</dbReference>
<dbReference type="EMBL" id="JABCRI010000007">
    <property type="protein sequence ID" value="KAF8402607.1"/>
    <property type="molecule type" value="Genomic_DNA"/>
</dbReference>
<feature type="signal peptide" evidence="13">
    <location>
        <begin position="1"/>
        <end position="20"/>
    </location>
</feature>
<dbReference type="FunFam" id="3.80.10.10:FF:000213">
    <property type="entry name" value="Tyrosine-sulfated glycopeptide receptor 1"/>
    <property type="match status" value="1"/>
</dbReference>
<feature type="transmembrane region" description="Helical" evidence="12">
    <location>
        <begin position="1030"/>
        <end position="1050"/>
    </location>
</feature>
<keyword evidence="4" id="KW-0433">Leucine-rich repeat</keyword>
<dbReference type="Pfam" id="PF08263">
    <property type="entry name" value="LRRNT_2"/>
    <property type="match status" value="1"/>
</dbReference>
<keyword evidence="8 12" id="KW-1133">Transmembrane helix</keyword>
<reference evidence="15 16" key="1">
    <citation type="submission" date="2020-04" db="EMBL/GenBank/DDBJ databases">
        <title>Plant Genome Project.</title>
        <authorList>
            <person name="Zhang R.-G."/>
        </authorList>
    </citation>
    <scope>NUCLEOTIDE SEQUENCE [LARGE SCALE GENOMIC DNA]</scope>
    <source>
        <strain evidence="15">YNK0</strain>
        <tissue evidence="15">Leaf</tissue>
    </source>
</reference>
<gene>
    <name evidence="15" type="ORF">HHK36_010696</name>
</gene>
<proteinExistence type="inferred from homology"/>
<accession>A0A834ZHB5</accession>
<comment type="similarity">
    <text evidence="2">Belongs to the RLP family.</text>
</comment>
<dbReference type="InterPro" id="IPR032675">
    <property type="entry name" value="LRR_dom_sf"/>
</dbReference>
<evidence type="ECO:0000256" key="8">
    <source>
        <dbReference type="ARBA" id="ARBA00022989"/>
    </source>
</evidence>
<dbReference type="InterPro" id="IPR046956">
    <property type="entry name" value="RLP23-like"/>
</dbReference>
<evidence type="ECO:0000256" key="3">
    <source>
        <dbReference type="ARBA" id="ARBA00022475"/>
    </source>
</evidence>
<keyword evidence="16" id="KW-1185">Reference proteome</keyword>
<evidence type="ECO:0000256" key="7">
    <source>
        <dbReference type="ARBA" id="ARBA00022737"/>
    </source>
</evidence>
<evidence type="ECO:0000256" key="13">
    <source>
        <dbReference type="SAM" id="SignalP"/>
    </source>
</evidence>
<evidence type="ECO:0000256" key="5">
    <source>
        <dbReference type="ARBA" id="ARBA00022692"/>
    </source>
</evidence>
<keyword evidence="10" id="KW-0675">Receptor</keyword>
<dbReference type="FunFam" id="3.80.10.10:FF:000095">
    <property type="entry name" value="LRR receptor-like serine/threonine-protein kinase GSO1"/>
    <property type="match status" value="1"/>
</dbReference>
<evidence type="ECO:0000256" key="2">
    <source>
        <dbReference type="ARBA" id="ARBA00009592"/>
    </source>
</evidence>
<dbReference type="PRINTS" id="PR00019">
    <property type="entry name" value="LEURICHRPT"/>
</dbReference>
<evidence type="ECO:0000256" key="11">
    <source>
        <dbReference type="ARBA" id="ARBA00023180"/>
    </source>
</evidence>
<feature type="domain" description="Leucine-rich repeat-containing N-terminal plant-type" evidence="14">
    <location>
        <begin position="31"/>
        <end position="73"/>
    </location>
</feature>
<dbReference type="Pfam" id="PF00560">
    <property type="entry name" value="LRR_1"/>
    <property type="match status" value="6"/>
</dbReference>
<dbReference type="OMA" id="KNNIGWP"/>
<evidence type="ECO:0000256" key="12">
    <source>
        <dbReference type="SAM" id="Phobius"/>
    </source>
</evidence>
<dbReference type="PROSITE" id="PS51450">
    <property type="entry name" value="LRR"/>
    <property type="match status" value="2"/>
</dbReference>
<evidence type="ECO:0000256" key="6">
    <source>
        <dbReference type="ARBA" id="ARBA00022729"/>
    </source>
</evidence>
<comment type="caution">
    <text evidence="15">The sequence shown here is derived from an EMBL/GenBank/DDBJ whole genome shotgun (WGS) entry which is preliminary data.</text>
</comment>
<dbReference type="FunFam" id="3.80.10.10:FF:000041">
    <property type="entry name" value="LRR receptor-like serine/threonine-protein kinase ERECTA"/>
    <property type="match status" value="1"/>
</dbReference>
<keyword evidence="9 12" id="KW-0472">Membrane</keyword>
<keyword evidence="3" id="KW-1003">Cell membrane</keyword>
<evidence type="ECO:0000259" key="14">
    <source>
        <dbReference type="Pfam" id="PF08263"/>
    </source>
</evidence>
<dbReference type="PANTHER" id="PTHR48061:SF2">
    <property type="entry name" value="RECEPTOR LIKE PROTEIN 30-LIKE"/>
    <property type="match status" value="1"/>
</dbReference>
<evidence type="ECO:0000313" key="15">
    <source>
        <dbReference type="EMBL" id="KAF8402607.1"/>
    </source>
</evidence>
<keyword evidence="7" id="KW-0677">Repeat</keyword>
<dbReference type="SMART" id="SM00369">
    <property type="entry name" value="LRR_TYP"/>
    <property type="match status" value="12"/>
</dbReference>
<sequence length="1149" mass="126528">MRFLLLPWLFFLSLHQSFISFSNISVHSLCLNDQSSLLLQLKESLSYNNSTSLKLVSWNSSTDCCKWKGVTCDGSGALVTGLDLSSESITGGINNSSRLFDLGYLQSLNLANNNFNSTRIPSGFGGLGNLTYLNLSNSNFGAQIPIEISRLIRLVNLDLSSHFPGFLSLKLEDPDLKTLVRNLSSLIELRLDGVNISAHGGEWCQALSSALPNLKVLSLSSCYLSGPLDSSLLKLNSLSEIRLDLNNISAEVPEFFANFSSLTSLHLSSCALNGEFPERIFQLPNLQILDMSINQNLKGFLPKFPRNGSLHTLLLDETNFTGELPDSIGNLKLLSKLKLVGCSFHGSIPSSIANLTQLVLFDFSSNNLSGPIPPLGFSENLTQIILAHNRFTGPIPSSHWDRLVNLVNLDFRNNSLNGTIPSALFTLPSLQKLQLAHNQLTDQLPDFSNLSSPLLDTLDLSSNKLKGPIPKAVFELGGLKILTLSSNNFSGTLQLSMIQQLGNLSSLDLSYNSLSINTTGSNSVLSSFPQIGTLKLASCNLSVFPDFLREQSKLSFLDLSNNQIHGSIPKWIWNIGNGSLAYLNLSRNLLEDLERPLPDLSSSLLAILDLHNNLLQGPITLLPPSSIVLDYSNNNFTSVIPSNIDKYLVFTIFFSLSGNKLRGEIPKSICNANYLQVLDLSNNSLSGLVPPCLADMSVTLGILNLRWNNLNGTIPRTFPDGCSLRTLDLNKNKLEGQVPRALANCTRLKVLDLGNNQINDTFPFWLQSLSLLQVLVLRSNRFHGSIEQHSETNQTFHGSIGHPENNHTFPALQIVDLSSNYFTGSLPSECFSRWQRMRISKDEALPKFKHWIIKFRFLELSQLYYQDAVTVTSKGLEMELVKILTVFVSIDFSSNRFEGEIPEVIGTLESLYVLNLSHNALTGRIPSSLGNLKQLESLDLSQNKLNGEIPQQLESLTFLSSLNLSNNRLEGKIPQANQFQTFSEASFEGNIGLCGRPLATNCTGAEVASSSPPTFEETGSKSMIEFDWKFIWTGLGFGGGVGMVIGPLMFWKKGRKWYAEHIDSVILMILPSAAGLLYANCDDGRVDAEEMMEELAEIEGDFDEDEEDEEGYGGRFCVLCSKLDISRKRAIHNPNCTCHGSTPIPSSSL</sequence>
<comment type="subcellular location">
    <subcellularLocation>
        <location evidence="1">Cell membrane</location>
        <topology evidence="1">Single-pass type I membrane protein</topology>
    </subcellularLocation>
</comment>
<dbReference type="SUPFAM" id="SSF52058">
    <property type="entry name" value="L domain-like"/>
    <property type="match status" value="2"/>
</dbReference>
<name>A0A834ZHB5_TETSI</name>
<evidence type="ECO:0000256" key="9">
    <source>
        <dbReference type="ARBA" id="ARBA00023136"/>
    </source>
</evidence>
<dbReference type="InterPro" id="IPR013210">
    <property type="entry name" value="LRR_N_plant-typ"/>
</dbReference>
<protein>
    <recommendedName>
        <fullName evidence="14">Leucine-rich repeat-containing N-terminal plant-type domain-containing protein</fullName>
    </recommendedName>
</protein>
<dbReference type="SUPFAM" id="SSF52047">
    <property type="entry name" value="RNI-like"/>
    <property type="match status" value="1"/>
</dbReference>
<dbReference type="InterPro" id="IPR001611">
    <property type="entry name" value="Leu-rich_rpt"/>
</dbReference>
<keyword evidence="11" id="KW-0325">Glycoprotein</keyword>
<evidence type="ECO:0000256" key="10">
    <source>
        <dbReference type="ARBA" id="ARBA00023170"/>
    </source>
</evidence>
<keyword evidence="5 12" id="KW-0812">Transmembrane</keyword>
<dbReference type="Proteomes" id="UP000655225">
    <property type="component" value="Unassembled WGS sequence"/>
</dbReference>
<evidence type="ECO:0000256" key="1">
    <source>
        <dbReference type="ARBA" id="ARBA00004251"/>
    </source>
</evidence>
<dbReference type="PANTHER" id="PTHR48061">
    <property type="entry name" value="LEUCINE-RICH REPEAT RECEPTOR PROTEIN KINASE EMS1-LIKE-RELATED"/>
    <property type="match status" value="1"/>
</dbReference>
<dbReference type="OrthoDB" id="676979at2759"/>
<organism evidence="15 16">
    <name type="scientific">Tetracentron sinense</name>
    <name type="common">Spur-leaf</name>
    <dbReference type="NCBI Taxonomy" id="13715"/>
    <lineage>
        <taxon>Eukaryota</taxon>
        <taxon>Viridiplantae</taxon>
        <taxon>Streptophyta</taxon>
        <taxon>Embryophyta</taxon>
        <taxon>Tracheophyta</taxon>
        <taxon>Spermatophyta</taxon>
        <taxon>Magnoliopsida</taxon>
        <taxon>Trochodendrales</taxon>
        <taxon>Trochodendraceae</taxon>
        <taxon>Tetracentron</taxon>
    </lineage>
</organism>
<dbReference type="Gene3D" id="3.80.10.10">
    <property type="entry name" value="Ribonuclease Inhibitor"/>
    <property type="match status" value="6"/>
</dbReference>
<evidence type="ECO:0000256" key="4">
    <source>
        <dbReference type="ARBA" id="ARBA00022614"/>
    </source>
</evidence>
<dbReference type="AlphaFoldDB" id="A0A834ZHB5"/>
<evidence type="ECO:0000313" key="16">
    <source>
        <dbReference type="Proteomes" id="UP000655225"/>
    </source>
</evidence>
<dbReference type="InterPro" id="IPR003591">
    <property type="entry name" value="Leu-rich_rpt_typical-subtyp"/>
</dbReference>
<feature type="chain" id="PRO_5033033788" description="Leucine-rich repeat-containing N-terminal plant-type domain-containing protein" evidence="13">
    <location>
        <begin position="21"/>
        <end position="1149"/>
    </location>
</feature>